<comment type="caution">
    <text evidence="2">The sequence shown here is derived from an EMBL/GenBank/DDBJ whole genome shotgun (WGS) entry which is preliminary data.</text>
</comment>
<keyword evidence="1" id="KW-0472">Membrane</keyword>
<protein>
    <submittedName>
        <fullName evidence="2">Uncharacterized protein</fullName>
    </submittedName>
</protein>
<feature type="transmembrane region" description="Helical" evidence="1">
    <location>
        <begin position="52"/>
        <end position="70"/>
    </location>
</feature>
<evidence type="ECO:0000256" key="1">
    <source>
        <dbReference type="SAM" id="Phobius"/>
    </source>
</evidence>
<keyword evidence="1" id="KW-1133">Transmembrane helix</keyword>
<dbReference type="Proteomes" id="UP000076268">
    <property type="component" value="Unassembled WGS sequence"/>
</dbReference>
<organism evidence="2 3">
    <name type="scientific">Anaerosporomusa subterranea</name>
    <dbReference type="NCBI Taxonomy" id="1794912"/>
    <lineage>
        <taxon>Bacteria</taxon>
        <taxon>Bacillati</taxon>
        <taxon>Bacillota</taxon>
        <taxon>Negativicutes</taxon>
        <taxon>Acetonemataceae</taxon>
        <taxon>Anaerosporomusa</taxon>
    </lineage>
</organism>
<sequence length="75" mass="8613">MDLPMIWQRIAFVVAHMSQFELPLILLFTALSSWRLAVVLNKHDARLKEAQLARKIAAFYAALLFTTWGVSQLLQ</sequence>
<feature type="transmembrane region" description="Helical" evidence="1">
    <location>
        <begin position="20"/>
        <end position="40"/>
    </location>
</feature>
<name>A0A154BXR5_ANASB</name>
<dbReference type="RefSeq" id="WP_066237177.1">
    <property type="nucleotide sequence ID" value="NZ_LSGP01000001.1"/>
</dbReference>
<keyword evidence="3" id="KW-1185">Reference proteome</keyword>
<gene>
    <name evidence="2" type="ORF">AXX12_01630</name>
</gene>
<proteinExistence type="predicted"/>
<reference evidence="2 3" key="1">
    <citation type="submission" date="2016-02" db="EMBL/GenBank/DDBJ databases">
        <title>Anaerosporomusa subterraneum gen. nov., sp. nov., a spore-forming obligate anaerobe isolated from saprolite.</title>
        <authorList>
            <person name="Choi J.K."/>
            <person name="Shah M."/>
            <person name="Yee N."/>
        </authorList>
    </citation>
    <scope>NUCLEOTIDE SEQUENCE [LARGE SCALE GENOMIC DNA]</scope>
    <source>
        <strain evidence="2 3">RU4</strain>
    </source>
</reference>
<evidence type="ECO:0000313" key="3">
    <source>
        <dbReference type="Proteomes" id="UP000076268"/>
    </source>
</evidence>
<keyword evidence="1" id="KW-0812">Transmembrane</keyword>
<evidence type="ECO:0000313" key="2">
    <source>
        <dbReference type="EMBL" id="KYZ78268.1"/>
    </source>
</evidence>
<accession>A0A154BXR5</accession>
<dbReference type="OrthoDB" id="1683651at2"/>
<dbReference type="STRING" id="1794912.AXX12_01630"/>
<dbReference type="EMBL" id="LSGP01000001">
    <property type="protein sequence ID" value="KYZ78268.1"/>
    <property type="molecule type" value="Genomic_DNA"/>
</dbReference>
<dbReference type="AlphaFoldDB" id="A0A154BXR5"/>